<gene>
    <name evidence="4" type="ORF">H6P81_002007</name>
</gene>
<dbReference type="Pfam" id="PF25972">
    <property type="entry name" value="At4g15545_C"/>
    <property type="match status" value="1"/>
</dbReference>
<dbReference type="PANTHER" id="PTHR47383">
    <property type="entry name" value="OS03G0659800 PROTEIN"/>
    <property type="match status" value="1"/>
</dbReference>
<evidence type="ECO:0000256" key="2">
    <source>
        <dbReference type="SAM" id="MobiDB-lite"/>
    </source>
</evidence>
<feature type="compositionally biased region" description="Polar residues" evidence="2">
    <location>
        <begin position="164"/>
        <end position="180"/>
    </location>
</feature>
<protein>
    <recommendedName>
        <fullName evidence="3">At4g15545-like C-terminal domain-containing protein</fullName>
    </recommendedName>
</protein>
<accession>A0AAV7F946</accession>
<feature type="coiled-coil region" evidence="1">
    <location>
        <begin position="46"/>
        <end position="115"/>
    </location>
</feature>
<evidence type="ECO:0000313" key="4">
    <source>
        <dbReference type="EMBL" id="KAG9457499.1"/>
    </source>
</evidence>
<dbReference type="PANTHER" id="PTHR47383:SF3">
    <property type="entry name" value="WAT1-RELATED PROTEIN"/>
    <property type="match status" value="1"/>
</dbReference>
<keyword evidence="5" id="KW-1185">Reference proteome</keyword>
<evidence type="ECO:0000256" key="1">
    <source>
        <dbReference type="SAM" id="Coils"/>
    </source>
</evidence>
<dbReference type="EMBL" id="JAINDJ010000002">
    <property type="protein sequence ID" value="KAG9457499.1"/>
    <property type="molecule type" value="Genomic_DNA"/>
</dbReference>
<organism evidence="4 5">
    <name type="scientific">Aristolochia fimbriata</name>
    <name type="common">White veined hardy Dutchman's pipe vine</name>
    <dbReference type="NCBI Taxonomy" id="158543"/>
    <lineage>
        <taxon>Eukaryota</taxon>
        <taxon>Viridiplantae</taxon>
        <taxon>Streptophyta</taxon>
        <taxon>Embryophyta</taxon>
        <taxon>Tracheophyta</taxon>
        <taxon>Spermatophyta</taxon>
        <taxon>Magnoliopsida</taxon>
        <taxon>Magnoliidae</taxon>
        <taxon>Piperales</taxon>
        <taxon>Aristolochiaceae</taxon>
        <taxon>Aristolochia</taxon>
    </lineage>
</organism>
<feature type="region of interest" description="Disordered" evidence="2">
    <location>
        <begin position="257"/>
        <end position="279"/>
    </location>
</feature>
<proteinExistence type="predicted"/>
<reference evidence="4 5" key="1">
    <citation type="submission" date="2021-07" db="EMBL/GenBank/DDBJ databases">
        <title>The Aristolochia fimbriata genome: insights into angiosperm evolution, floral development and chemical biosynthesis.</title>
        <authorList>
            <person name="Jiao Y."/>
        </authorList>
    </citation>
    <scope>NUCLEOTIDE SEQUENCE [LARGE SCALE GENOMIC DNA]</scope>
    <source>
        <strain evidence="4">IBCAS-2021</strain>
        <tissue evidence="4">Leaf</tissue>
    </source>
</reference>
<sequence length="344" mass="37925">MLPKQTASHTPDFDLPEELLAVLPTDPYQQLDVARKITSIALATRVSNLESEASRLRDRLHEKDRVIADLQQDIEALDSSLAETSDKLARLDEEKENLLRENASLSSTVKKLQRDVSKLEIFKKTLMQSLQEEESSAGDPPAAADQIPSSSGSLLGEGAALPSVKTSLAQRQFSETTNASEDAGSVEMDAYRPGTSQGFILASQSSSPRLTPPDSPLRFSTSVSPMRSKPVSPRRHSISFSSTRNFDERASIFSSVSSTHSSMSGSLETGSQTGRSRVDGKEFFRQARSRLSYEQFGAFLSNVKDLNSRKQTKEETLKKSEEIFGPDNKDLYAVFEGLIVRNRE</sequence>
<dbReference type="Proteomes" id="UP000825729">
    <property type="component" value="Unassembled WGS sequence"/>
</dbReference>
<comment type="caution">
    <text evidence="4">The sequence shown here is derived from an EMBL/GenBank/DDBJ whole genome shotgun (WGS) entry which is preliminary data.</text>
</comment>
<feature type="domain" description="At4g15545-like C-terminal" evidence="3">
    <location>
        <begin position="277"/>
        <end position="342"/>
    </location>
</feature>
<feature type="compositionally biased region" description="Low complexity" evidence="2">
    <location>
        <begin position="257"/>
        <end position="266"/>
    </location>
</feature>
<keyword evidence="1" id="KW-0175">Coiled coil</keyword>
<dbReference type="Gene3D" id="1.10.287.1490">
    <property type="match status" value="1"/>
</dbReference>
<dbReference type="SUPFAM" id="SSF90257">
    <property type="entry name" value="Myosin rod fragments"/>
    <property type="match status" value="1"/>
</dbReference>
<dbReference type="AlphaFoldDB" id="A0AAV7F946"/>
<dbReference type="InterPro" id="IPR058935">
    <property type="entry name" value="At4g15545-like_C"/>
</dbReference>
<evidence type="ECO:0000259" key="3">
    <source>
        <dbReference type="Pfam" id="PF25972"/>
    </source>
</evidence>
<feature type="region of interest" description="Disordered" evidence="2">
    <location>
        <begin position="203"/>
        <end position="240"/>
    </location>
</feature>
<name>A0AAV7F946_ARIFI</name>
<evidence type="ECO:0000313" key="5">
    <source>
        <dbReference type="Proteomes" id="UP000825729"/>
    </source>
</evidence>
<dbReference type="InterPro" id="IPR058936">
    <property type="entry name" value="At4g15545-like"/>
</dbReference>
<feature type="region of interest" description="Disordered" evidence="2">
    <location>
        <begin position="130"/>
        <end position="191"/>
    </location>
</feature>
<feature type="compositionally biased region" description="Low complexity" evidence="2">
    <location>
        <begin position="148"/>
        <end position="163"/>
    </location>
</feature>